<dbReference type="InterPro" id="IPR050910">
    <property type="entry name" value="JMJD6_ArgDemeth/LysHydrox"/>
</dbReference>
<name>A0A9J7MIB7_BRAFL</name>
<dbReference type="Pfam" id="PF13621">
    <property type="entry name" value="Cupin_8"/>
    <property type="match status" value="1"/>
</dbReference>
<dbReference type="GO" id="GO:0000987">
    <property type="term" value="F:cis-regulatory region sequence-specific DNA binding"/>
    <property type="evidence" value="ECO:0000318"/>
    <property type="project" value="GO_Central"/>
</dbReference>
<dbReference type="InterPro" id="IPR003347">
    <property type="entry name" value="JmjC_dom"/>
</dbReference>
<keyword evidence="3" id="KW-1185">Reference proteome</keyword>
<reference evidence="4" key="2">
    <citation type="submission" date="2025-08" db="UniProtKB">
        <authorList>
            <consortium name="RefSeq"/>
        </authorList>
    </citation>
    <scope>IDENTIFICATION</scope>
    <source>
        <strain evidence="4">S238N-H82</strain>
        <tissue evidence="4">Testes</tissue>
    </source>
</reference>
<dbReference type="GO" id="GO:0005634">
    <property type="term" value="C:nucleus"/>
    <property type="evidence" value="ECO:0000318"/>
    <property type="project" value="GO_Central"/>
</dbReference>
<proteinExistence type="predicted"/>
<evidence type="ECO:0000313" key="3">
    <source>
        <dbReference type="Proteomes" id="UP000001554"/>
    </source>
</evidence>
<protein>
    <submittedName>
        <fullName evidence="4">Uncharacterized protein LOC118432719</fullName>
    </submittedName>
</protein>
<dbReference type="KEGG" id="bfo:118432719"/>
<keyword evidence="1" id="KW-0812">Transmembrane</keyword>
<dbReference type="FunFam" id="2.60.120.650:FF:000081">
    <property type="entry name" value="Predicted protein"/>
    <property type="match status" value="1"/>
</dbReference>
<dbReference type="PANTHER" id="PTHR12480">
    <property type="entry name" value="ARGININE DEMETHYLASE AND LYSYL-HYDROXYLASE JMJD"/>
    <property type="match status" value="1"/>
</dbReference>
<dbReference type="Gene3D" id="2.60.120.650">
    <property type="entry name" value="Cupin"/>
    <property type="match status" value="1"/>
</dbReference>
<feature type="transmembrane region" description="Helical" evidence="1">
    <location>
        <begin position="105"/>
        <end position="133"/>
    </location>
</feature>
<feature type="domain" description="JmjC" evidence="2">
    <location>
        <begin position="317"/>
        <end position="495"/>
    </location>
</feature>
<evidence type="ECO:0000259" key="2">
    <source>
        <dbReference type="PROSITE" id="PS51184"/>
    </source>
</evidence>
<dbReference type="SMART" id="SM00558">
    <property type="entry name" value="JmjC"/>
    <property type="match status" value="1"/>
</dbReference>
<keyword evidence="1" id="KW-0472">Membrane</keyword>
<dbReference type="PROSITE" id="PS51184">
    <property type="entry name" value="JMJC"/>
    <property type="match status" value="1"/>
</dbReference>
<evidence type="ECO:0000256" key="1">
    <source>
        <dbReference type="SAM" id="Phobius"/>
    </source>
</evidence>
<feature type="transmembrane region" description="Helical" evidence="1">
    <location>
        <begin position="154"/>
        <end position="176"/>
    </location>
</feature>
<gene>
    <name evidence="4" type="primary">LOC118432719</name>
</gene>
<evidence type="ECO:0000313" key="4">
    <source>
        <dbReference type="RefSeq" id="XP_035700226.1"/>
    </source>
</evidence>
<sequence>MEDSAEDAGPVLVHRRRHLRFPHKRVDQTEDSKGLSQNDRSVLDHPWFRSFDHLCLQLRQFCLMFLTAVLPLSLSVISMICLLLFFRSVLDHPWFRSFDHLCLQLRQFCLMFLTAVLPLSLSVISMICLLLFFRSVLDHPWFRSFDHLCLQLRQFCLMFLTAVLPLSLSVISMIWYNGGGGGPATGTAEYKLPEARVASKVEQLPEDELYATENYVSLHQDADVYSQENLESLLVVDRRHNLSYEEFIAVYDGKRPVILTDVVPDWAASRWSRDFFLENYANDSAVVKTVDGNGSSISSAATRLADFAAKSSRGEPGRWMYLEDELFIPTRPELRADLGEVEVLGEDFFQLFPKEVQPWDALLLWGSPCSRSPLHIDPYNWTGINAVIAGRKKWKLFPPGQDQRFYITPDQRCGFPLDCIKYNSPVDAFSPNYTRYPEFQEAEFAEVDQVAGELLVIPTGWFHQAYNMEETIAVSRQVMNTNSYREVTEEIIKAGNVQRAELPPNFNQLSPRLQVQTLVDMLPGEILEKGRLLTQAVLGQINGLL</sequence>
<dbReference type="SUPFAM" id="SSF51197">
    <property type="entry name" value="Clavaminate synthase-like"/>
    <property type="match status" value="1"/>
</dbReference>
<dbReference type="AlphaFoldDB" id="A0A9J7MIB7"/>
<dbReference type="PANTHER" id="PTHR12480:SF21">
    <property type="entry name" value="JMJC DOMAIN-CONTAINING PROTEIN 8"/>
    <property type="match status" value="1"/>
</dbReference>
<accession>A0A9J7MIB7</accession>
<feature type="transmembrane region" description="Helical" evidence="1">
    <location>
        <begin position="61"/>
        <end position="85"/>
    </location>
</feature>
<keyword evidence="1" id="KW-1133">Transmembrane helix</keyword>
<dbReference type="InterPro" id="IPR041667">
    <property type="entry name" value="Cupin_8"/>
</dbReference>
<organism evidence="3 4">
    <name type="scientific">Branchiostoma floridae</name>
    <name type="common">Florida lancelet</name>
    <name type="synonym">Amphioxus</name>
    <dbReference type="NCBI Taxonomy" id="7739"/>
    <lineage>
        <taxon>Eukaryota</taxon>
        <taxon>Metazoa</taxon>
        <taxon>Chordata</taxon>
        <taxon>Cephalochordata</taxon>
        <taxon>Leptocardii</taxon>
        <taxon>Amphioxiformes</taxon>
        <taxon>Branchiostomatidae</taxon>
        <taxon>Branchiostoma</taxon>
    </lineage>
</organism>
<dbReference type="GeneID" id="118432719"/>
<dbReference type="Proteomes" id="UP000001554">
    <property type="component" value="Chromosome 2"/>
</dbReference>
<dbReference type="RefSeq" id="XP_035700226.1">
    <property type="nucleotide sequence ID" value="XM_035844333.1"/>
</dbReference>
<reference evidence="3" key="1">
    <citation type="journal article" date="2020" name="Nat. Ecol. Evol.">
        <title>Deeply conserved synteny resolves early events in vertebrate evolution.</title>
        <authorList>
            <person name="Simakov O."/>
            <person name="Marletaz F."/>
            <person name="Yue J.X."/>
            <person name="O'Connell B."/>
            <person name="Jenkins J."/>
            <person name="Brandt A."/>
            <person name="Calef R."/>
            <person name="Tung C.H."/>
            <person name="Huang T.K."/>
            <person name="Schmutz J."/>
            <person name="Satoh N."/>
            <person name="Yu J.K."/>
            <person name="Putnam N.H."/>
            <person name="Green R.E."/>
            <person name="Rokhsar D.S."/>
        </authorList>
    </citation>
    <scope>NUCLEOTIDE SEQUENCE [LARGE SCALE GENOMIC DNA]</scope>
    <source>
        <strain evidence="3">S238N-H82</strain>
    </source>
</reference>
<dbReference type="OrthoDB" id="203487at2759"/>